<evidence type="ECO:0000313" key="2">
    <source>
        <dbReference type="Proteomes" id="UP000195440"/>
    </source>
</evidence>
<dbReference type="AlphaFoldDB" id="A0A1Y3P1S7"/>
<dbReference type="RefSeq" id="WP_087267294.1">
    <property type="nucleotide sequence ID" value="NZ_JBJGBV010000002.1"/>
</dbReference>
<gene>
    <name evidence="1" type="ORF">AUC60_12015</name>
</gene>
<keyword evidence="2" id="KW-1185">Reference proteome</keyword>
<evidence type="ECO:0000313" key="1">
    <source>
        <dbReference type="EMBL" id="OUM73788.1"/>
    </source>
</evidence>
<protein>
    <submittedName>
        <fullName evidence="1">Uncharacterized protein</fullName>
    </submittedName>
</protein>
<reference evidence="1 2" key="1">
    <citation type="journal article" date="2017" name="Syst. Appl. Microbiol.">
        <title>Pseudomonas caspiana sp. nov., a citrus pathogen in the Pseudomonas syringae phylogenetic group.</title>
        <authorList>
            <person name="Busquets A."/>
            <person name="Gomila M."/>
            <person name="Beiki F."/>
            <person name="Mulet M."/>
            <person name="Rahimian H."/>
            <person name="Garcia-Valdes E."/>
            <person name="Lalucat J."/>
        </authorList>
    </citation>
    <scope>NUCLEOTIDE SEQUENCE [LARGE SCALE GENOMIC DNA]</scope>
    <source>
        <strain evidence="1 2">FBF102</strain>
    </source>
</reference>
<sequence length="115" mass="12289">MSFDIIILRPSNADAEDLSAVESLNDIGALDSVNATLDSFFPGCAQGTYSAGQFYSVESTQSGDPVSSVHLTLRFGSKWSEAVNEEFLALLSTLCQQLKSHAFAVSDNSRVAAFC</sequence>
<name>A0A1Y3P1S7_9PSED</name>
<organism evidence="1 2">
    <name type="scientific">Pseudomonas caspiana</name>
    <dbReference type="NCBI Taxonomy" id="1451454"/>
    <lineage>
        <taxon>Bacteria</taxon>
        <taxon>Pseudomonadati</taxon>
        <taxon>Pseudomonadota</taxon>
        <taxon>Gammaproteobacteria</taxon>
        <taxon>Pseudomonadales</taxon>
        <taxon>Pseudomonadaceae</taxon>
        <taxon>Pseudomonas</taxon>
    </lineage>
</organism>
<dbReference type="Proteomes" id="UP000195440">
    <property type="component" value="Unassembled WGS sequence"/>
</dbReference>
<comment type="caution">
    <text evidence="1">The sequence shown here is derived from an EMBL/GenBank/DDBJ whole genome shotgun (WGS) entry which is preliminary data.</text>
</comment>
<dbReference type="EMBL" id="LOHF01000008">
    <property type="protein sequence ID" value="OUM73788.1"/>
    <property type="molecule type" value="Genomic_DNA"/>
</dbReference>
<proteinExistence type="predicted"/>
<dbReference type="OrthoDB" id="7005296at2"/>
<accession>A0A1Y3P1S7</accession>